<dbReference type="CDD" id="cd02440">
    <property type="entry name" value="AdoMet_MTases"/>
    <property type="match status" value="1"/>
</dbReference>
<dbReference type="EMBL" id="VUOB01000064">
    <property type="protein sequence ID" value="KAA2253865.1"/>
    <property type="molecule type" value="Genomic_DNA"/>
</dbReference>
<name>A0A5B2WQT1_9PSEU</name>
<accession>A0A5B2WQT1</accession>
<reference evidence="3 4" key="2">
    <citation type="submission" date="2019-09" db="EMBL/GenBank/DDBJ databases">
        <authorList>
            <person name="Jin C."/>
        </authorList>
    </citation>
    <scope>NUCLEOTIDE SEQUENCE [LARGE SCALE GENOMIC DNA]</scope>
    <source>
        <strain evidence="3 4">AN110305</strain>
    </source>
</reference>
<dbReference type="RefSeq" id="WP_149853559.1">
    <property type="nucleotide sequence ID" value="NZ_VUOB01000064.1"/>
</dbReference>
<proteinExistence type="predicted"/>
<dbReference type="GO" id="GO:0008168">
    <property type="term" value="F:methyltransferase activity"/>
    <property type="evidence" value="ECO:0007669"/>
    <property type="project" value="UniProtKB-KW"/>
</dbReference>
<comment type="caution">
    <text evidence="3">The sequence shown here is derived from an EMBL/GenBank/DDBJ whole genome shotgun (WGS) entry which is preliminary data.</text>
</comment>
<evidence type="ECO:0000313" key="3">
    <source>
        <dbReference type="EMBL" id="KAA2253865.1"/>
    </source>
</evidence>
<dbReference type="InterPro" id="IPR029063">
    <property type="entry name" value="SAM-dependent_MTases_sf"/>
</dbReference>
<dbReference type="OrthoDB" id="9786503at2"/>
<dbReference type="SUPFAM" id="SSF53335">
    <property type="entry name" value="S-adenosyl-L-methionine-dependent methyltransferases"/>
    <property type="match status" value="1"/>
</dbReference>
<protein>
    <submittedName>
        <fullName evidence="3">Class I SAM-dependent methyltransferase</fullName>
    </submittedName>
</protein>
<reference evidence="3 4" key="1">
    <citation type="submission" date="2019-09" db="EMBL/GenBank/DDBJ databases">
        <title>Goodfellowia gen. nov., a new genus of the Pseudonocardineae related to Actinoalloteichus, containing Goodfellowia coeruleoviolacea gen. nov., comb. nov. gen. nov., comb. nov.</title>
        <authorList>
            <person name="Labeda D."/>
        </authorList>
    </citation>
    <scope>NUCLEOTIDE SEQUENCE [LARGE SCALE GENOMIC DNA]</scope>
    <source>
        <strain evidence="3 4">AN110305</strain>
    </source>
</reference>
<dbReference type="Proteomes" id="UP000323454">
    <property type="component" value="Unassembled WGS sequence"/>
</dbReference>
<keyword evidence="4" id="KW-1185">Reference proteome</keyword>
<evidence type="ECO:0000259" key="2">
    <source>
        <dbReference type="Pfam" id="PF13649"/>
    </source>
</evidence>
<dbReference type="GO" id="GO:0032259">
    <property type="term" value="P:methylation"/>
    <property type="evidence" value="ECO:0007669"/>
    <property type="project" value="UniProtKB-KW"/>
</dbReference>
<gene>
    <name evidence="3" type="ORF">F0L68_31825</name>
</gene>
<dbReference type="InterPro" id="IPR041698">
    <property type="entry name" value="Methyltransf_25"/>
</dbReference>
<evidence type="ECO:0000313" key="4">
    <source>
        <dbReference type="Proteomes" id="UP000323454"/>
    </source>
</evidence>
<organism evidence="3 4">
    <name type="scientific">Solihabitans fulvus</name>
    <dbReference type="NCBI Taxonomy" id="1892852"/>
    <lineage>
        <taxon>Bacteria</taxon>
        <taxon>Bacillati</taxon>
        <taxon>Actinomycetota</taxon>
        <taxon>Actinomycetes</taxon>
        <taxon>Pseudonocardiales</taxon>
        <taxon>Pseudonocardiaceae</taxon>
        <taxon>Solihabitans</taxon>
    </lineage>
</organism>
<dbReference type="Pfam" id="PF13649">
    <property type="entry name" value="Methyltransf_25"/>
    <property type="match status" value="1"/>
</dbReference>
<feature type="domain" description="Methyltransferase" evidence="2">
    <location>
        <begin position="39"/>
        <end position="135"/>
    </location>
</feature>
<sequence>MFDEQYWEERYGSSTAVWSGRPNSQLVADVADLAPGTALDAGCGEGADSIWLAVRGWRVTAVDFATAALRRAEEHAEAFDQDAAARISWVRRDLLTAVPPVEGTFDLVSAQFMQFPPEQRGPLFAGLAVSVAPGGTLLIVGHHPVDLETTSHRPPVPEMFYSAEEIADSLDPERWEILAADTRPRLTNHAEGRETTIHDAVLRARRRP</sequence>
<evidence type="ECO:0000256" key="1">
    <source>
        <dbReference type="ARBA" id="ARBA00022679"/>
    </source>
</evidence>
<dbReference type="AlphaFoldDB" id="A0A5B2WQT1"/>
<dbReference type="PANTHER" id="PTHR43861">
    <property type="entry name" value="TRANS-ACONITATE 2-METHYLTRANSFERASE-RELATED"/>
    <property type="match status" value="1"/>
</dbReference>
<dbReference type="Gene3D" id="3.40.50.150">
    <property type="entry name" value="Vaccinia Virus protein VP39"/>
    <property type="match status" value="1"/>
</dbReference>
<keyword evidence="1 3" id="KW-0808">Transferase</keyword>
<dbReference type="PANTHER" id="PTHR43861:SF3">
    <property type="entry name" value="PUTATIVE (AFU_ORTHOLOGUE AFUA_2G14390)-RELATED"/>
    <property type="match status" value="1"/>
</dbReference>
<keyword evidence="3" id="KW-0489">Methyltransferase</keyword>